<feature type="region of interest" description="Disordered" evidence="11">
    <location>
        <begin position="1"/>
        <end position="21"/>
    </location>
</feature>
<dbReference type="AlphaFoldDB" id="A0A2C9ZNH7"/>
<dbReference type="InterPro" id="IPR011867">
    <property type="entry name" value="ModB_ABC"/>
</dbReference>
<feature type="domain" description="ABC transmembrane type-1" evidence="12">
    <location>
        <begin position="71"/>
        <end position="274"/>
    </location>
</feature>
<proteinExistence type="inferred from homology"/>
<evidence type="ECO:0000256" key="7">
    <source>
        <dbReference type="ARBA" id="ARBA00022989"/>
    </source>
</evidence>
<feature type="transmembrane region" description="Helical" evidence="9">
    <location>
        <begin position="255"/>
        <end position="274"/>
    </location>
</feature>
<keyword evidence="4 10" id="KW-1003">Cell membrane</keyword>
<evidence type="ECO:0000256" key="2">
    <source>
        <dbReference type="ARBA" id="ARBA00007069"/>
    </source>
</evidence>
<evidence type="ECO:0000256" key="10">
    <source>
        <dbReference type="RuleBase" id="RU365097"/>
    </source>
</evidence>
<comment type="function">
    <text evidence="10">Part of the binding-protein-dependent transport system for molybdenum; probably responsible for the translocation of the substrate across the membrane.</text>
</comment>
<dbReference type="NCBIfam" id="TIGR02141">
    <property type="entry name" value="modB_ABC"/>
    <property type="match status" value="1"/>
</dbReference>
<accession>A0A2C9ZNH7</accession>
<comment type="subcellular location">
    <subcellularLocation>
        <location evidence="1 9">Cell membrane</location>
        <topology evidence="1 9">Multi-pass membrane protein</topology>
    </subcellularLocation>
</comment>
<dbReference type="Proteomes" id="UP000194761">
    <property type="component" value="Unassembled WGS sequence"/>
</dbReference>
<dbReference type="Gene3D" id="1.10.3720.10">
    <property type="entry name" value="MetI-like"/>
    <property type="match status" value="1"/>
</dbReference>
<dbReference type="InterPro" id="IPR006469">
    <property type="entry name" value="NifC_ABC_porter"/>
</dbReference>
<dbReference type="NCBIfam" id="TIGR01581">
    <property type="entry name" value="Mo_ABC_porter"/>
    <property type="match status" value="1"/>
</dbReference>
<comment type="caution">
    <text evidence="13">The sequence shown here is derived from an EMBL/GenBank/DDBJ whole genome shotgun (WGS) entry which is preliminary data.</text>
</comment>
<feature type="transmembrane region" description="Helical" evidence="9">
    <location>
        <begin position="109"/>
        <end position="130"/>
    </location>
</feature>
<dbReference type="CDD" id="cd06261">
    <property type="entry name" value="TM_PBP2"/>
    <property type="match status" value="1"/>
</dbReference>
<dbReference type="EMBL" id="NGFP01000068">
    <property type="protein sequence ID" value="OUC95986.1"/>
    <property type="molecule type" value="Genomic_DNA"/>
</dbReference>
<organism evidence="13 14">
    <name type="scientific">Streptosporangium minutum</name>
    <dbReference type="NCBI Taxonomy" id="569862"/>
    <lineage>
        <taxon>Bacteria</taxon>
        <taxon>Bacillati</taxon>
        <taxon>Actinomycetota</taxon>
        <taxon>Actinomycetes</taxon>
        <taxon>Streptosporangiales</taxon>
        <taxon>Streptosporangiaceae</taxon>
        <taxon>Streptosporangium</taxon>
    </lineage>
</organism>
<feature type="transmembrane region" description="Helical" evidence="9">
    <location>
        <begin position="150"/>
        <end position="171"/>
    </location>
</feature>
<protein>
    <recommendedName>
        <fullName evidence="10">Molybdenum transport system permease</fullName>
    </recommendedName>
</protein>
<comment type="similarity">
    <text evidence="2 10">Belongs to the binding-protein-dependent transport system permease family. CysTW subfamily.</text>
</comment>
<dbReference type="PROSITE" id="PS50928">
    <property type="entry name" value="ABC_TM1"/>
    <property type="match status" value="1"/>
</dbReference>
<evidence type="ECO:0000259" key="12">
    <source>
        <dbReference type="PROSITE" id="PS50928"/>
    </source>
</evidence>
<dbReference type="InterPro" id="IPR035906">
    <property type="entry name" value="MetI-like_sf"/>
</dbReference>
<name>A0A2C9ZNH7_9ACTN</name>
<evidence type="ECO:0000256" key="9">
    <source>
        <dbReference type="RuleBase" id="RU363032"/>
    </source>
</evidence>
<evidence type="ECO:0000256" key="3">
    <source>
        <dbReference type="ARBA" id="ARBA00022448"/>
    </source>
</evidence>
<evidence type="ECO:0000256" key="1">
    <source>
        <dbReference type="ARBA" id="ARBA00004651"/>
    </source>
</evidence>
<keyword evidence="3 9" id="KW-0813">Transport</keyword>
<evidence type="ECO:0000256" key="6">
    <source>
        <dbReference type="ARBA" id="ARBA00022692"/>
    </source>
</evidence>
<sequence>MTPSTTSAGRDGAPRRSGPAGGTAGRLPWVLVLPAVLGMAFLVLPLAGLLVRAPWSTLARRLAEPQVLEALRLSLVTATLATLLCLLLGVPLAWLLARVAFPGRRLARALITVPLVLPPVVGGVALLLVLGRRGLIGQWLDATFGITLPFTTAGVVIAEAFVAMPFLVISVEGALRAADLRLEEAAATLGASRWIIFRRVTLPLIAPGVVAGTVLCWARALGEFGATITFAGNFPGQTQTMPLAVYLALETEPEAAIVLSLVLLAVSVVILASLRDKWTAGP</sequence>
<keyword evidence="8 9" id="KW-0472">Membrane</keyword>
<feature type="transmembrane region" description="Helical" evidence="9">
    <location>
        <begin position="29"/>
        <end position="51"/>
    </location>
</feature>
<dbReference type="GO" id="GO:0015098">
    <property type="term" value="F:molybdate ion transmembrane transporter activity"/>
    <property type="evidence" value="ECO:0007669"/>
    <property type="project" value="UniProtKB-UniRule"/>
</dbReference>
<keyword evidence="5 10" id="KW-0500">Molybdenum</keyword>
<evidence type="ECO:0000256" key="8">
    <source>
        <dbReference type="ARBA" id="ARBA00023136"/>
    </source>
</evidence>
<dbReference type="PANTHER" id="PTHR30183:SF3">
    <property type="entry name" value="MOLYBDENUM TRANSPORT SYSTEM PERMEASE PROTEIN MODB"/>
    <property type="match status" value="1"/>
</dbReference>
<feature type="transmembrane region" description="Helical" evidence="9">
    <location>
        <begin position="71"/>
        <end position="97"/>
    </location>
</feature>
<evidence type="ECO:0000313" key="13">
    <source>
        <dbReference type="EMBL" id="OUC95986.1"/>
    </source>
</evidence>
<feature type="transmembrane region" description="Helical" evidence="9">
    <location>
        <begin position="200"/>
        <end position="220"/>
    </location>
</feature>
<gene>
    <name evidence="13" type="ORF">CA984_16835</name>
</gene>
<dbReference type="SUPFAM" id="SSF161098">
    <property type="entry name" value="MetI-like"/>
    <property type="match status" value="1"/>
</dbReference>
<dbReference type="PANTHER" id="PTHR30183">
    <property type="entry name" value="MOLYBDENUM TRANSPORT SYSTEM PERMEASE PROTEIN MODB"/>
    <property type="match status" value="1"/>
</dbReference>
<dbReference type="GO" id="GO:0005886">
    <property type="term" value="C:plasma membrane"/>
    <property type="evidence" value="ECO:0007669"/>
    <property type="project" value="UniProtKB-SubCell"/>
</dbReference>
<evidence type="ECO:0000256" key="4">
    <source>
        <dbReference type="ARBA" id="ARBA00022475"/>
    </source>
</evidence>
<evidence type="ECO:0000313" key="14">
    <source>
        <dbReference type="Proteomes" id="UP000194761"/>
    </source>
</evidence>
<keyword evidence="6 9" id="KW-0812">Transmembrane</keyword>
<dbReference type="Pfam" id="PF00528">
    <property type="entry name" value="BPD_transp_1"/>
    <property type="match status" value="1"/>
</dbReference>
<keyword evidence="14" id="KW-1185">Reference proteome</keyword>
<dbReference type="RefSeq" id="WP_086573308.1">
    <property type="nucleotide sequence ID" value="NZ_NGFP01000068.1"/>
</dbReference>
<keyword evidence="7 9" id="KW-1133">Transmembrane helix</keyword>
<reference evidence="13 14" key="1">
    <citation type="submission" date="2017-05" db="EMBL/GenBank/DDBJ databases">
        <title>Biotechnological potential of actinobacteria isolated from South African environments.</title>
        <authorList>
            <person name="Le Roes-Hill M."/>
            <person name="Prins A."/>
            <person name="Durrell K.A."/>
        </authorList>
    </citation>
    <scope>NUCLEOTIDE SEQUENCE [LARGE SCALE GENOMIC DNA]</scope>
    <source>
        <strain evidence="13">M26</strain>
    </source>
</reference>
<evidence type="ECO:0000256" key="5">
    <source>
        <dbReference type="ARBA" id="ARBA00022505"/>
    </source>
</evidence>
<dbReference type="InterPro" id="IPR000515">
    <property type="entry name" value="MetI-like"/>
</dbReference>
<evidence type="ECO:0000256" key="11">
    <source>
        <dbReference type="SAM" id="MobiDB-lite"/>
    </source>
</evidence>